<dbReference type="OrthoDB" id="9006081at2"/>
<name>A0A4V1PQL4_9BURK</name>
<evidence type="ECO:0000313" key="2">
    <source>
        <dbReference type="EMBL" id="RXV64504.1"/>
    </source>
</evidence>
<dbReference type="RefSeq" id="WP_129518600.1">
    <property type="nucleotide sequence ID" value="NZ_QWEX01000004.1"/>
</dbReference>
<protein>
    <submittedName>
        <fullName evidence="2">Uncharacterized protein</fullName>
    </submittedName>
</protein>
<feature type="transmembrane region" description="Helical" evidence="1">
    <location>
        <begin position="130"/>
        <end position="150"/>
    </location>
</feature>
<keyword evidence="1" id="KW-1133">Transmembrane helix</keyword>
<dbReference type="Proteomes" id="UP000289650">
    <property type="component" value="Unassembled WGS sequence"/>
</dbReference>
<evidence type="ECO:0000256" key="1">
    <source>
        <dbReference type="SAM" id="Phobius"/>
    </source>
</evidence>
<organism evidence="2 3">
    <name type="scientific">Burkholderia stabilis</name>
    <dbReference type="NCBI Taxonomy" id="95485"/>
    <lineage>
        <taxon>Bacteria</taxon>
        <taxon>Pseudomonadati</taxon>
        <taxon>Pseudomonadota</taxon>
        <taxon>Betaproteobacteria</taxon>
        <taxon>Burkholderiales</taxon>
        <taxon>Burkholderiaceae</taxon>
        <taxon>Burkholderia</taxon>
        <taxon>Burkholderia cepacia complex</taxon>
    </lineage>
</organism>
<evidence type="ECO:0000313" key="3">
    <source>
        <dbReference type="Proteomes" id="UP000289650"/>
    </source>
</evidence>
<comment type="caution">
    <text evidence="2">The sequence shown here is derived from an EMBL/GenBank/DDBJ whole genome shotgun (WGS) entry which is preliminary data.</text>
</comment>
<reference evidence="2 3" key="1">
    <citation type="submission" date="2018-08" db="EMBL/GenBank/DDBJ databases">
        <title>Mountain-cultivated ginseng endophyte, Burkholderia stabilis and its activity against ginseng root rot disease.</title>
        <authorList>
            <person name="Tapan Kumar M."/>
            <person name="Bae H."/>
            <person name="Shanmugam G."/>
            <person name="Jeon J."/>
        </authorList>
    </citation>
    <scope>NUCLEOTIDE SEQUENCE [LARGE SCALE GENOMIC DNA]</scope>
    <source>
        <strain evidence="2 3">EB159</strain>
    </source>
</reference>
<feature type="transmembrane region" description="Helical" evidence="1">
    <location>
        <begin position="106"/>
        <end position="124"/>
    </location>
</feature>
<accession>A0A4V1PQL4</accession>
<dbReference type="EMBL" id="QWEX01000004">
    <property type="protein sequence ID" value="RXV64504.1"/>
    <property type="molecule type" value="Genomic_DNA"/>
</dbReference>
<gene>
    <name evidence="2" type="ORF">D1006_39980</name>
</gene>
<dbReference type="AlphaFoldDB" id="A0A4V1PQL4"/>
<keyword evidence="1" id="KW-0472">Membrane</keyword>
<sequence>MQFVDVCIEYPSGISIIDRGSYDAELGMVYVSARVRAFLAVVHESESPPVITASWDGNEAKLIQSTLDSFAVVSVEPPTASPRSRLGARLVRASWSKDQRQQFGRFCHTLTVSSIVGVVGYVHAISEFSIWAAVNVAALVVIGVVTYVVGMDSMNGE</sequence>
<keyword evidence="1" id="KW-0812">Transmembrane</keyword>
<proteinExistence type="predicted"/>